<gene>
    <name evidence="1" type="ORF">SAMN04487895_102229</name>
</gene>
<accession>A0A1H8IKT5</accession>
<organism evidence="1 2">
    <name type="scientific">Paenibacillus sophorae</name>
    <dbReference type="NCBI Taxonomy" id="1333845"/>
    <lineage>
        <taxon>Bacteria</taxon>
        <taxon>Bacillati</taxon>
        <taxon>Bacillota</taxon>
        <taxon>Bacilli</taxon>
        <taxon>Bacillales</taxon>
        <taxon>Paenibacillaceae</taxon>
        <taxon>Paenibacillus</taxon>
    </lineage>
</organism>
<name>A0A1H8IKT5_9BACL</name>
<dbReference type="EMBL" id="FODH01000002">
    <property type="protein sequence ID" value="SEN68952.1"/>
    <property type="molecule type" value="Genomic_DNA"/>
</dbReference>
<proteinExistence type="predicted"/>
<evidence type="ECO:0000313" key="1">
    <source>
        <dbReference type="EMBL" id="SEN68952.1"/>
    </source>
</evidence>
<evidence type="ECO:0000313" key="2">
    <source>
        <dbReference type="Proteomes" id="UP000198809"/>
    </source>
</evidence>
<dbReference type="Proteomes" id="UP000198809">
    <property type="component" value="Unassembled WGS sequence"/>
</dbReference>
<sequence length="55" mass="6041">MELTVQQILCHLLRGGSGIGFSRSADHRLNASNLHQPADSLGIQRLFRLPAQMQG</sequence>
<reference evidence="1 2" key="1">
    <citation type="submission" date="2016-10" db="EMBL/GenBank/DDBJ databases">
        <authorList>
            <person name="de Groot N.N."/>
        </authorList>
    </citation>
    <scope>NUCLEOTIDE SEQUENCE [LARGE SCALE GENOMIC DNA]</scope>
    <source>
        <strain evidence="1 2">CGMCC 1.10238</strain>
    </source>
</reference>
<dbReference type="AlphaFoldDB" id="A0A1H8IKT5"/>
<protein>
    <submittedName>
        <fullName evidence="1">Uncharacterized protein</fullName>
    </submittedName>
</protein>